<evidence type="ECO:0000313" key="3">
    <source>
        <dbReference type="Proteomes" id="UP001589647"/>
    </source>
</evidence>
<keyword evidence="1" id="KW-0472">Membrane</keyword>
<organism evidence="2 3">
    <name type="scientific">Nonomuraea spiralis</name>
    <dbReference type="NCBI Taxonomy" id="46182"/>
    <lineage>
        <taxon>Bacteria</taxon>
        <taxon>Bacillati</taxon>
        <taxon>Actinomycetota</taxon>
        <taxon>Actinomycetes</taxon>
        <taxon>Streptosporangiales</taxon>
        <taxon>Streptosporangiaceae</taxon>
        <taxon>Nonomuraea</taxon>
    </lineage>
</organism>
<accession>A0ABV5IFI6</accession>
<keyword evidence="1" id="KW-0812">Transmembrane</keyword>
<reference evidence="2 3" key="1">
    <citation type="submission" date="2024-09" db="EMBL/GenBank/DDBJ databases">
        <authorList>
            <person name="Sun Q."/>
            <person name="Mori K."/>
        </authorList>
    </citation>
    <scope>NUCLEOTIDE SEQUENCE [LARGE SCALE GENOMIC DNA]</scope>
    <source>
        <strain evidence="2 3">CCM 3426</strain>
    </source>
</reference>
<evidence type="ECO:0000256" key="1">
    <source>
        <dbReference type="SAM" id="Phobius"/>
    </source>
</evidence>
<proteinExistence type="predicted"/>
<name>A0ABV5IFI6_9ACTN</name>
<protein>
    <submittedName>
        <fullName evidence="2">Uncharacterized protein</fullName>
    </submittedName>
</protein>
<evidence type="ECO:0000313" key="2">
    <source>
        <dbReference type="EMBL" id="MFB9203291.1"/>
    </source>
</evidence>
<dbReference type="EMBL" id="JBHMEI010000013">
    <property type="protein sequence ID" value="MFB9203291.1"/>
    <property type="molecule type" value="Genomic_DNA"/>
</dbReference>
<keyword evidence="3" id="KW-1185">Reference proteome</keyword>
<sequence length="53" mass="5497">MGVNLRLVVPLVYAAAVVVAFLIGKAVGSVVVIAGAVLVALFFVLSGRSRQRE</sequence>
<keyword evidence="1" id="KW-1133">Transmembrane helix</keyword>
<dbReference type="RefSeq" id="WP_189646382.1">
    <property type="nucleotide sequence ID" value="NZ_BMRC01000002.1"/>
</dbReference>
<comment type="caution">
    <text evidence="2">The sequence shown here is derived from an EMBL/GenBank/DDBJ whole genome shotgun (WGS) entry which is preliminary data.</text>
</comment>
<feature type="transmembrane region" description="Helical" evidence="1">
    <location>
        <begin position="12"/>
        <end position="45"/>
    </location>
</feature>
<gene>
    <name evidence="2" type="ORF">ACFFV7_18975</name>
</gene>
<dbReference type="Proteomes" id="UP001589647">
    <property type="component" value="Unassembled WGS sequence"/>
</dbReference>